<feature type="region of interest" description="Disordered" evidence="1">
    <location>
        <begin position="129"/>
        <end position="154"/>
    </location>
</feature>
<dbReference type="InterPro" id="IPR037830">
    <property type="entry name" value="ZZZ3"/>
</dbReference>
<feature type="compositionally biased region" description="Low complexity" evidence="1">
    <location>
        <begin position="321"/>
        <end position="332"/>
    </location>
</feature>
<feature type="domain" description="HTH myb-type" evidence="3">
    <location>
        <begin position="365"/>
        <end position="419"/>
    </location>
</feature>
<proteinExistence type="predicted"/>
<dbReference type="EMBL" id="JAYKXP010000011">
    <property type="protein sequence ID" value="KAK7052975.1"/>
    <property type="molecule type" value="Genomic_DNA"/>
</dbReference>
<dbReference type="PROSITE" id="PS50090">
    <property type="entry name" value="MYB_LIKE"/>
    <property type="match status" value="1"/>
</dbReference>
<feature type="compositionally biased region" description="Basic and acidic residues" evidence="1">
    <location>
        <begin position="355"/>
        <end position="365"/>
    </location>
</feature>
<gene>
    <name evidence="4" type="ORF">VNI00_004296</name>
</gene>
<dbReference type="PROSITE" id="PS51294">
    <property type="entry name" value="HTH_MYB"/>
    <property type="match status" value="1"/>
</dbReference>
<dbReference type="CDD" id="cd00167">
    <property type="entry name" value="SANT"/>
    <property type="match status" value="1"/>
</dbReference>
<evidence type="ECO:0008006" key="6">
    <source>
        <dbReference type="Google" id="ProtNLM"/>
    </source>
</evidence>
<feature type="region of interest" description="Disordered" evidence="1">
    <location>
        <begin position="172"/>
        <end position="191"/>
    </location>
</feature>
<dbReference type="Proteomes" id="UP001383192">
    <property type="component" value="Unassembled WGS sequence"/>
</dbReference>
<dbReference type="PANTHER" id="PTHR22705:SF0">
    <property type="entry name" value="ZZ-TYPE ZINC FINGER-CONTAINING PROTEIN 3"/>
    <property type="match status" value="1"/>
</dbReference>
<evidence type="ECO:0000256" key="1">
    <source>
        <dbReference type="SAM" id="MobiDB-lite"/>
    </source>
</evidence>
<keyword evidence="5" id="KW-1185">Reference proteome</keyword>
<evidence type="ECO:0000313" key="4">
    <source>
        <dbReference type="EMBL" id="KAK7052975.1"/>
    </source>
</evidence>
<sequence length="427" mass="47492">MDDKRAKTLQALSEFIQEQRALLSRTQSDIGRLNELRSRIISEPVQVANNLAEELNSSTFRFSDQVDCQAEIPKNINWSVYEKFDPAPLQALRPRQQQQPCITSSSLQEFVKQSRTTILDPVFARLDLSFDPQPEPEEAPQPDPAVLKKNREQEKIRELKKRKIISSGLTVTNNGHRVRGPGGVFVRRDDADENMDVDISLDDDSKHAEPSFPPCVDVDVSMSTTSNSPPPPPPPTSVSRPAKGKPPRRASTALAPPPMVLTKSPRVRRPSVKATNDAKPKGPTIIIPALSSARRQIKSIDCNAKSTSPPPPILPIPPSISEPQSPSASPEPFSEDENDENGAPISVPASTLGKRTREDKSETYKKAWSSSEQHLLERLLEQIPAGQKNRWKKISDAMDGRRNPRQVASRVQKYFEKLKRHGVSVDD</sequence>
<feature type="domain" description="Myb-like" evidence="2">
    <location>
        <begin position="360"/>
        <end position="415"/>
    </location>
</feature>
<organism evidence="4 5">
    <name type="scientific">Paramarasmius palmivorus</name>
    <dbReference type="NCBI Taxonomy" id="297713"/>
    <lineage>
        <taxon>Eukaryota</taxon>
        <taxon>Fungi</taxon>
        <taxon>Dikarya</taxon>
        <taxon>Basidiomycota</taxon>
        <taxon>Agaricomycotina</taxon>
        <taxon>Agaricomycetes</taxon>
        <taxon>Agaricomycetidae</taxon>
        <taxon>Agaricales</taxon>
        <taxon>Marasmiineae</taxon>
        <taxon>Marasmiaceae</taxon>
        <taxon>Paramarasmius</taxon>
    </lineage>
</organism>
<feature type="region of interest" description="Disordered" evidence="1">
    <location>
        <begin position="200"/>
        <end position="371"/>
    </location>
</feature>
<name>A0AAW0DQ50_9AGAR</name>
<reference evidence="4 5" key="1">
    <citation type="submission" date="2024-01" db="EMBL/GenBank/DDBJ databases">
        <title>A draft genome for a cacao thread blight-causing isolate of Paramarasmius palmivorus.</title>
        <authorList>
            <person name="Baruah I.K."/>
            <person name="Bukari Y."/>
            <person name="Amoako-Attah I."/>
            <person name="Meinhardt L.W."/>
            <person name="Bailey B.A."/>
            <person name="Cohen S.P."/>
        </authorList>
    </citation>
    <scope>NUCLEOTIDE SEQUENCE [LARGE SCALE GENOMIC DNA]</scope>
    <source>
        <strain evidence="4 5">GH-12</strain>
    </source>
</reference>
<dbReference type="SUPFAM" id="SSF46689">
    <property type="entry name" value="Homeodomain-like"/>
    <property type="match status" value="1"/>
</dbReference>
<dbReference type="SMART" id="SM00717">
    <property type="entry name" value="SANT"/>
    <property type="match status" value="1"/>
</dbReference>
<accession>A0AAW0DQ50</accession>
<dbReference type="Gene3D" id="1.10.10.60">
    <property type="entry name" value="Homeodomain-like"/>
    <property type="match status" value="1"/>
</dbReference>
<evidence type="ECO:0000259" key="3">
    <source>
        <dbReference type="PROSITE" id="PS51294"/>
    </source>
</evidence>
<protein>
    <recommendedName>
        <fullName evidence="6">Myb-like domain-containing protein</fullName>
    </recommendedName>
</protein>
<feature type="compositionally biased region" description="Pro residues" evidence="1">
    <location>
        <begin position="308"/>
        <end position="320"/>
    </location>
</feature>
<dbReference type="InterPro" id="IPR001005">
    <property type="entry name" value="SANT/Myb"/>
</dbReference>
<evidence type="ECO:0000259" key="2">
    <source>
        <dbReference type="PROSITE" id="PS50090"/>
    </source>
</evidence>
<dbReference type="PANTHER" id="PTHR22705">
    <property type="entry name" value="ZINC FINGER, ZZ DOMAIN CONTAINING 3"/>
    <property type="match status" value="1"/>
</dbReference>
<dbReference type="InterPro" id="IPR009057">
    <property type="entry name" value="Homeodomain-like_sf"/>
</dbReference>
<comment type="caution">
    <text evidence="4">The sequence shown here is derived from an EMBL/GenBank/DDBJ whole genome shotgun (WGS) entry which is preliminary data.</text>
</comment>
<evidence type="ECO:0000313" key="5">
    <source>
        <dbReference type="Proteomes" id="UP001383192"/>
    </source>
</evidence>
<dbReference type="InterPro" id="IPR017930">
    <property type="entry name" value="Myb_dom"/>
</dbReference>
<dbReference type="AlphaFoldDB" id="A0AAW0DQ50"/>
<dbReference type="Pfam" id="PF23082">
    <property type="entry name" value="Myb_DNA-binding_2"/>
    <property type="match status" value="1"/>
</dbReference>